<gene>
    <name evidence="2" type="ORF">ACRB68_58520</name>
</gene>
<comment type="caution">
    <text evidence="2">The sequence shown here is derived from an EMBL/GenBank/DDBJ whole genome shotgun (WGS) entry which is preliminary data.</text>
</comment>
<reference evidence="2 3" key="1">
    <citation type="submission" date="2019-10" db="EMBL/GenBank/DDBJ databases">
        <title>Actinomadura rubteroloni sp. nov. and Actinomadura macrotermitis sp. nov., isolated from the gut of fungus growing-termite Macrotermes natalensis.</title>
        <authorList>
            <person name="Benndorf R."/>
            <person name="Martin K."/>
            <person name="Kuefner M."/>
            <person name="De Beer W."/>
            <person name="Kaster A.-K."/>
            <person name="Vollmers J."/>
            <person name="Poulsen M."/>
            <person name="Beemelmanns C."/>
        </authorList>
    </citation>
    <scope>NUCLEOTIDE SEQUENCE [LARGE SCALE GENOMIC DNA]</scope>
    <source>
        <strain evidence="2 3">RB68</strain>
    </source>
</reference>
<accession>A0A7K0C2U1</accession>
<evidence type="ECO:0000313" key="3">
    <source>
        <dbReference type="Proteomes" id="UP000487268"/>
    </source>
</evidence>
<evidence type="ECO:0000313" key="2">
    <source>
        <dbReference type="EMBL" id="MQY07750.1"/>
    </source>
</evidence>
<protein>
    <recommendedName>
        <fullName evidence="1">Siphovirus-type tail component C-terminal domain-containing protein</fullName>
    </recommendedName>
</protein>
<dbReference type="Gene3D" id="2.60.120.860">
    <property type="match status" value="1"/>
</dbReference>
<feature type="domain" description="Siphovirus-type tail component C-terminal" evidence="1">
    <location>
        <begin position="187"/>
        <end position="289"/>
    </location>
</feature>
<dbReference type="Pfam" id="PF22768">
    <property type="entry name" value="SPP1_Dit"/>
    <property type="match status" value="1"/>
</dbReference>
<dbReference type="OrthoDB" id="5182475at2"/>
<sequence length="290" mass="30968">MPNLITGAGQIEWNGLLMGDGTEYFVQSLTGWRETPGMDIGSENRPMVHGAWAGRVLSQERVVTAELTLSPADGDVGAAVTALERATMPSEDGLEYELAVADLDAEPKVAFGQVTRRSVPLTVGYGRRVTGVAVQWNCSDPRLYGAVEKEAGSGLPSASDSGLVYPLQYPLDYGAPGSSGNLQVVTTGNVPTAPVVTFTGPCVQPRVLNQTTGKSLGFGFKIAAGEWLEVDCRAGTAMLNGAVDRLYLLTPDSVPPEEFELIAGTNDLTFRAFRDDADAQLTLRWRDAWL</sequence>
<dbReference type="RefSeq" id="WP_153538198.1">
    <property type="nucleotide sequence ID" value="NZ_WEGH01000004.1"/>
</dbReference>
<dbReference type="Proteomes" id="UP000487268">
    <property type="component" value="Unassembled WGS sequence"/>
</dbReference>
<keyword evidence="3" id="KW-1185">Reference proteome</keyword>
<dbReference type="AlphaFoldDB" id="A0A7K0C2U1"/>
<dbReference type="InterPro" id="IPR054738">
    <property type="entry name" value="Siphovirus-type_tail_C"/>
</dbReference>
<name>A0A7K0C2U1_9ACTN</name>
<organism evidence="2 3">
    <name type="scientific">Actinomadura macrotermitis</name>
    <dbReference type="NCBI Taxonomy" id="2585200"/>
    <lineage>
        <taxon>Bacteria</taxon>
        <taxon>Bacillati</taxon>
        <taxon>Actinomycetota</taxon>
        <taxon>Actinomycetes</taxon>
        <taxon>Streptosporangiales</taxon>
        <taxon>Thermomonosporaceae</taxon>
        <taxon>Actinomadura</taxon>
    </lineage>
</organism>
<evidence type="ECO:0000259" key="1">
    <source>
        <dbReference type="Pfam" id="PF22768"/>
    </source>
</evidence>
<proteinExistence type="predicted"/>
<dbReference type="EMBL" id="WEGH01000004">
    <property type="protein sequence ID" value="MQY07750.1"/>
    <property type="molecule type" value="Genomic_DNA"/>
</dbReference>